<feature type="compositionally biased region" description="Basic and acidic residues" evidence="1">
    <location>
        <begin position="127"/>
        <end position="136"/>
    </location>
</feature>
<evidence type="ECO:0000313" key="3">
    <source>
        <dbReference type="Proteomes" id="UP000298049"/>
    </source>
</evidence>
<organism evidence="2 3">
    <name type="scientific">Hydrocarboniclastica marina</name>
    <dbReference type="NCBI Taxonomy" id="2259620"/>
    <lineage>
        <taxon>Bacteria</taxon>
        <taxon>Pseudomonadati</taxon>
        <taxon>Pseudomonadota</taxon>
        <taxon>Gammaproteobacteria</taxon>
        <taxon>Alteromonadales</taxon>
        <taxon>Alteromonadaceae</taxon>
        <taxon>Hydrocarboniclastica</taxon>
    </lineage>
</organism>
<protein>
    <submittedName>
        <fullName evidence="2">DUF3135 domain-containing protein</fullName>
    </submittedName>
</protein>
<dbReference type="OrthoDB" id="5593306at2"/>
<dbReference type="Pfam" id="PF11333">
    <property type="entry name" value="DUF3135"/>
    <property type="match status" value="1"/>
</dbReference>
<reference evidence="2 3" key="1">
    <citation type="submission" date="2018-07" db="EMBL/GenBank/DDBJ databases">
        <title>Marsedoiliclastica nanhaica gen. nov. sp. nov., a novel marine hydrocarbonoclastic bacterium isolated from an in-situ enriched hydrocarbon-degrading consortium in deep-sea sediment.</title>
        <authorList>
            <person name="Dong C."/>
            <person name="Ma T."/>
            <person name="Liu R."/>
            <person name="Shao Z."/>
        </authorList>
    </citation>
    <scope>NUCLEOTIDE SEQUENCE [LARGE SCALE GENOMIC DNA]</scope>
    <source>
        <strain evidence="3">soil36-7</strain>
    </source>
</reference>
<accession>A0A4P7XIX8</accession>
<keyword evidence="3" id="KW-1185">Reference proteome</keyword>
<dbReference type="AlphaFoldDB" id="A0A4P7XIX8"/>
<sequence length="153" mass="17210">MFAIAGLPDAFRVFYREAGRPFQPGSSQCRGLNRAATRTSTGTTLMEKPPFDQLKKLASTDPAAFEQLRSDLLEDFIQSTPPAHHQRLRGLQFVVDSRRSLAKTPVKAMLEIQSMMHGSLEKLRQSLNRGRPEHQRPPSAHKTGNVVSIQRHH</sequence>
<proteinExistence type="predicted"/>
<dbReference type="EMBL" id="CP031093">
    <property type="protein sequence ID" value="QCF26968.1"/>
    <property type="molecule type" value="Genomic_DNA"/>
</dbReference>
<gene>
    <name evidence="2" type="ORF">soil367_14065</name>
</gene>
<dbReference type="InterPro" id="IPR021482">
    <property type="entry name" value="DUF3135"/>
</dbReference>
<name>A0A4P7XIX8_9ALTE</name>
<evidence type="ECO:0000256" key="1">
    <source>
        <dbReference type="SAM" id="MobiDB-lite"/>
    </source>
</evidence>
<dbReference type="Proteomes" id="UP000298049">
    <property type="component" value="Chromosome"/>
</dbReference>
<evidence type="ECO:0000313" key="2">
    <source>
        <dbReference type="EMBL" id="QCF26968.1"/>
    </source>
</evidence>
<feature type="region of interest" description="Disordered" evidence="1">
    <location>
        <begin position="127"/>
        <end position="153"/>
    </location>
</feature>
<dbReference type="KEGG" id="hmi:soil367_14065"/>